<dbReference type="SUPFAM" id="SSF51126">
    <property type="entry name" value="Pectin lyase-like"/>
    <property type="match status" value="1"/>
</dbReference>
<evidence type="ECO:0000259" key="1">
    <source>
        <dbReference type="Pfam" id="PF13229"/>
    </source>
</evidence>
<dbReference type="EMBL" id="CP053435">
    <property type="protein sequence ID" value="QJW89963.1"/>
    <property type="molecule type" value="Genomic_DNA"/>
</dbReference>
<dbReference type="Gene3D" id="2.160.20.10">
    <property type="entry name" value="Single-stranded right-handed beta-helix, Pectin lyase-like"/>
    <property type="match status" value="1"/>
</dbReference>
<proteinExistence type="predicted"/>
<dbReference type="KEGG" id="stae:HNV11_11540"/>
<evidence type="ECO:0000313" key="2">
    <source>
        <dbReference type="EMBL" id="QJW89963.1"/>
    </source>
</evidence>
<dbReference type="InterPro" id="IPR006626">
    <property type="entry name" value="PbH1"/>
</dbReference>
<dbReference type="SMART" id="SM00710">
    <property type="entry name" value="PbH1"/>
    <property type="match status" value="5"/>
</dbReference>
<dbReference type="InterPro" id="IPR039448">
    <property type="entry name" value="Beta_helix"/>
</dbReference>
<protein>
    <recommendedName>
        <fullName evidence="1">Right handed beta helix domain-containing protein</fullName>
    </recommendedName>
</protein>
<name>A0A6M5Y9S8_9BACT</name>
<dbReference type="Pfam" id="PF13229">
    <property type="entry name" value="Beta_helix"/>
    <property type="match status" value="1"/>
</dbReference>
<reference evidence="2 3" key="1">
    <citation type="submission" date="2020-05" db="EMBL/GenBank/DDBJ databases">
        <title>Genome sequencing of Spirosoma sp. TS118.</title>
        <authorList>
            <person name="Lee J.-H."/>
            <person name="Jeong S."/>
            <person name="Zhao L."/>
            <person name="Jung J.-H."/>
            <person name="Kim M.-K."/>
            <person name="Lim S."/>
        </authorList>
    </citation>
    <scope>NUCLEOTIDE SEQUENCE [LARGE SCALE GENOMIC DNA]</scope>
    <source>
        <strain evidence="2 3">TS118</strain>
    </source>
</reference>
<feature type="domain" description="Right handed beta helix" evidence="1">
    <location>
        <begin position="136"/>
        <end position="283"/>
    </location>
</feature>
<dbReference type="InterPro" id="IPR012334">
    <property type="entry name" value="Pectin_lyas_fold"/>
</dbReference>
<sequence>MKHLLILLTALLLVTCKRTIDDPAVTPTPTPPKPFVPKFIIDKAGVHNGASLGVQPGDTVAIQAGTYTNLILQGFVGAPGKPIIFLNYKGQVQIKGTTQNNGNFSINGCSYFVLTGSGTEGVQYGFDVSSTYKDVSALVVAGKSTNCEITRVEVSQSGFAGMMIKTDPSKNDPTTWLGNFVMKDVHVHDNYVHDTLGEGFYIGNSFWNTGLNGLYPHEIQGLHLHHNIVKRAGCEGIQYSCSPGASVHHNRVSQTGISPFSNSQNAGVQISGGSSGEFYNNTIDSAQGVGLIIVGAVRSGDSLVVRNVLVTNSNQFAGADKLPAETCAVFADERNTPPGVVVGGRLIFQNITVEGARLDGIRLYNQSQSNIIRKSIVRGFTRSAIDRSPKSVPLLEVENYFGVITAPAGIGYQTN</sequence>
<dbReference type="Proteomes" id="UP000502756">
    <property type="component" value="Chromosome"/>
</dbReference>
<evidence type="ECO:0000313" key="3">
    <source>
        <dbReference type="Proteomes" id="UP000502756"/>
    </source>
</evidence>
<organism evidence="2 3">
    <name type="scientific">Spirosoma taeanense</name>
    <dbReference type="NCBI Taxonomy" id="2735870"/>
    <lineage>
        <taxon>Bacteria</taxon>
        <taxon>Pseudomonadati</taxon>
        <taxon>Bacteroidota</taxon>
        <taxon>Cytophagia</taxon>
        <taxon>Cytophagales</taxon>
        <taxon>Cytophagaceae</taxon>
        <taxon>Spirosoma</taxon>
    </lineage>
</organism>
<dbReference type="RefSeq" id="WP_171739807.1">
    <property type="nucleotide sequence ID" value="NZ_CP053435.1"/>
</dbReference>
<dbReference type="InterPro" id="IPR011050">
    <property type="entry name" value="Pectin_lyase_fold/virulence"/>
</dbReference>
<keyword evidence="3" id="KW-1185">Reference proteome</keyword>
<dbReference type="AlphaFoldDB" id="A0A6M5Y9S8"/>
<accession>A0A6M5Y9S8</accession>
<gene>
    <name evidence="2" type="ORF">HNV11_11540</name>
</gene>